<evidence type="ECO:0000256" key="1">
    <source>
        <dbReference type="ARBA" id="ARBA00007782"/>
    </source>
</evidence>
<dbReference type="EMBL" id="DS469733">
    <property type="protein sequence ID" value="EDO34402.1"/>
    <property type="molecule type" value="Genomic_DNA"/>
</dbReference>
<keyword evidence="3 4" id="KW-0131">Cell cycle</keyword>
<dbReference type="STRING" id="45351.A7SPG3"/>
<evidence type="ECO:0000313" key="5">
    <source>
        <dbReference type="EMBL" id="EDO34402.1"/>
    </source>
</evidence>
<dbReference type="GO" id="GO:0043130">
    <property type="term" value="F:ubiquitin binding"/>
    <property type="evidence" value="ECO:0000318"/>
    <property type="project" value="GO_Central"/>
</dbReference>
<name>A7SPG3_NEMVE</name>
<keyword evidence="2 4" id="KW-0132">Cell division</keyword>
<evidence type="ECO:0000256" key="2">
    <source>
        <dbReference type="ARBA" id="ARBA00022618"/>
    </source>
</evidence>
<dbReference type="GO" id="GO:0061575">
    <property type="term" value="F:cyclin-dependent protein serine/threonine kinase activator activity"/>
    <property type="evidence" value="ECO:0000318"/>
    <property type="project" value="GO_Central"/>
</dbReference>
<dbReference type="GO" id="GO:0042393">
    <property type="term" value="F:histone binding"/>
    <property type="evidence" value="ECO:0000318"/>
    <property type="project" value="GO_Central"/>
</dbReference>
<dbReference type="InterPro" id="IPR036858">
    <property type="entry name" value="Cyclin-dep_kinase_reg-sub_sf"/>
</dbReference>
<evidence type="ECO:0000313" key="6">
    <source>
        <dbReference type="Proteomes" id="UP000001593"/>
    </source>
</evidence>
<dbReference type="HOGENOM" id="CLU_140546_2_0_1"/>
<dbReference type="OrthoDB" id="440676at2759"/>
<gene>
    <name evidence="5" type="ORF">NEMVEDRAFT_v1g227371</name>
</gene>
<dbReference type="SMART" id="SM01084">
    <property type="entry name" value="CKS"/>
    <property type="match status" value="1"/>
</dbReference>
<dbReference type="SUPFAM" id="SSF55637">
    <property type="entry name" value="Cell cycle regulatory proteins"/>
    <property type="match status" value="1"/>
</dbReference>
<dbReference type="eggNOG" id="KOG3484">
    <property type="taxonomic scope" value="Eukaryota"/>
</dbReference>
<dbReference type="KEGG" id="nve:5505727"/>
<proteinExistence type="inferred from homology"/>
<dbReference type="Proteomes" id="UP000001593">
    <property type="component" value="Unassembled WGS sequence"/>
</dbReference>
<dbReference type="InParanoid" id="A7SPG3"/>
<dbReference type="AlphaFoldDB" id="A7SPG3"/>
<dbReference type="PRINTS" id="PR00296">
    <property type="entry name" value="CYCLINKINASE"/>
</dbReference>
<evidence type="ECO:0000256" key="4">
    <source>
        <dbReference type="RuleBase" id="RU311113"/>
    </source>
</evidence>
<protein>
    <recommendedName>
        <fullName evidence="4">Cyclin-dependent kinases regulatory subunit</fullName>
    </recommendedName>
</protein>
<comment type="similarity">
    <text evidence="1 4">Belongs to the CKS family.</text>
</comment>
<dbReference type="PhylomeDB" id="A7SPG3"/>
<dbReference type="PANTHER" id="PTHR23415">
    <property type="entry name" value="CYCLIN-DEPENDENT KINASES REGULATORY SUBUNIT/60S RIBOSOME SUBUNIT BIOGENESIS PROTEIN NIP7"/>
    <property type="match status" value="1"/>
</dbReference>
<dbReference type="GO" id="GO:0019005">
    <property type="term" value="C:SCF ubiquitin ligase complex"/>
    <property type="evidence" value="ECO:0000318"/>
    <property type="project" value="GO_Central"/>
</dbReference>
<dbReference type="GO" id="GO:0019901">
    <property type="term" value="F:protein kinase binding"/>
    <property type="evidence" value="ECO:0000318"/>
    <property type="project" value="GO_Central"/>
</dbReference>
<dbReference type="GO" id="GO:0000307">
    <property type="term" value="C:cyclin-dependent protein kinase holoenzyme complex"/>
    <property type="evidence" value="ECO:0000318"/>
    <property type="project" value="GO_Central"/>
</dbReference>
<dbReference type="Gene3D" id="3.30.170.10">
    <property type="entry name" value="Cyclin-dependent kinase, regulatory subunit"/>
    <property type="match status" value="1"/>
</dbReference>
<accession>A7SPG3</accession>
<comment type="function">
    <text evidence="4">Binds to the catalytic subunit of the cyclin dependent kinases and is essential for their biological function.</text>
</comment>
<dbReference type="GO" id="GO:0007346">
    <property type="term" value="P:regulation of mitotic cell cycle"/>
    <property type="evidence" value="ECO:0000318"/>
    <property type="project" value="GO_Central"/>
</dbReference>
<dbReference type="GO" id="GO:0051301">
    <property type="term" value="P:cell division"/>
    <property type="evidence" value="ECO:0007669"/>
    <property type="project" value="UniProtKB-UniRule"/>
</dbReference>
<keyword evidence="6" id="KW-1185">Reference proteome</keyword>
<sequence length="83" mass="10274">MSSIDQIYYSEKYFDSQYEYRHVMVPKDIAKLVPRKKLMTESEWRQIGIQQSQGWQHYMHHHPEPHIILFRRQRTDNPQNRES</sequence>
<dbReference type="InterPro" id="IPR000789">
    <property type="entry name" value="Cyclin-dep_kinase_reg-sub"/>
</dbReference>
<organism evidence="5 6">
    <name type="scientific">Nematostella vectensis</name>
    <name type="common">Starlet sea anemone</name>
    <dbReference type="NCBI Taxonomy" id="45351"/>
    <lineage>
        <taxon>Eukaryota</taxon>
        <taxon>Metazoa</taxon>
        <taxon>Cnidaria</taxon>
        <taxon>Anthozoa</taxon>
        <taxon>Hexacorallia</taxon>
        <taxon>Actiniaria</taxon>
        <taxon>Edwardsiidae</taxon>
        <taxon>Nematostella</taxon>
    </lineage>
</organism>
<reference evidence="5 6" key="1">
    <citation type="journal article" date="2007" name="Science">
        <title>Sea anemone genome reveals ancestral eumetazoan gene repertoire and genomic organization.</title>
        <authorList>
            <person name="Putnam N.H."/>
            <person name="Srivastava M."/>
            <person name="Hellsten U."/>
            <person name="Dirks B."/>
            <person name="Chapman J."/>
            <person name="Salamov A."/>
            <person name="Terry A."/>
            <person name="Shapiro H."/>
            <person name="Lindquist E."/>
            <person name="Kapitonov V.V."/>
            <person name="Jurka J."/>
            <person name="Genikhovich G."/>
            <person name="Grigoriev I.V."/>
            <person name="Lucas S.M."/>
            <person name="Steele R.E."/>
            <person name="Finnerty J.R."/>
            <person name="Technau U."/>
            <person name="Martindale M.Q."/>
            <person name="Rokhsar D.S."/>
        </authorList>
    </citation>
    <scope>NUCLEOTIDE SEQUENCE [LARGE SCALE GENOMIC DNA]</scope>
    <source>
        <strain evidence="6">CH2 X CH6</strain>
    </source>
</reference>
<evidence type="ECO:0000256" key="3">
    <source>
        <dbReference type="ARBA" id="ARBA00023306"/>
    </source>
</evidence>
<dbReference type="Pfam" id="PF01111">
    <property type="entry name" value="CKS"/>
    <property type="match status" value="1"/>
</dbReference>
<dbReference type="FunFam" id="3.30.170.10:FF:000001">
    <property type="entry name" value="Cyclin-dependent kinases regulatory subunit"/>
    <property type="match status" value="1"/>
</dbReference>
<dbReference type="OMA" id="CPTDIVY"/>